<dbReference type="InterPro" id="IPR002711">
    <property type="entry name" value="HNH"/>
</dbReference>
<feature type="domain" description="HNH nuclease" evidence="1">
    <location>
        <begin position="314"/>
        <end position="367"/>
    </location>
</feature>
<evidence type="ECO:0000313" key="3">
    <source>
        <dbReference type="Proteomes" id="UP000824076"/>
    </source>
</evidence>
<dbReference type="InterPro" id="IPR003615">
    <property type="entry name" value="HNH_nuc"/>
</dbReference>
<dbReference type="Proteomes" id="UP000824076">
    <property type="component" value="Unassembled WGS sequence"/>
</dbReference>
<proteinExistence type="predicted"/>
<organism evidence="2 3">
    <name type="scientific">Candidatus Limisoma intestinavium</name>
    <dbReference type="NCBI Taxonomy" id="2840856"/>
    <lineage>
        <taxon>Bacteria</taxon>
        <taxon>Pseudomonadati</taxon>
        <taxon>Bacteroidota</taxon>
        <taxon>Bacteroidia</taxon>
        <taxon>Bacteroidales</taxon>
        <taxon>Candidatus Limisoma</taxon>
    </lineage>
</organism>
<reference evidence="2" key="1">
    <citation type="submission" date="2020-10" db="EMBL/GenBank/DDBJ databases">
        <authorList>
            <person name="Gilroy R."/>
        </authorList>
    </citation>
    <scope>NUCLEOTIDE SEQUENCE</scope>
    <source>
        <strain evidence="2">17073</strain>
    </source>
</reference>
<protein>
    <submittedName>
        <fullName evidence="2">DUF262 domain-containing protein</fullName>
    </submittedName>
</protein>
<evidence type="ECO:0000259" key="1">
    <source>
        <dbReference type="SMART" id="SM00507"/>
    </source>
</evidence>
<dbReference type="PANTHER" id="PTHR39639">
    <property type="entry name" value="CHROMOSOME 16, WHOLE GENOME SHOTGUN SEQUENCE"/>
    <property type="match status" value="1"/>
</dbReference>
<dbReference type="GO" id="GO:0003676">
    <property type="term" value="F:nucleic acid binding"/>
    <property type="evidence" value="ECO:0007669"/>
    <property type="project" value="InterPro"/>
</dbReference>
<accession>A0A9D1LHS2</accession>
<dbReference type="EMBL" id="DVMS01000160">
    <property type="protein sequence ID" value="HIU39132.1"/>
    <property type="molecule type" value="Genomic_DNA"/>
</dbReference>
<reference evidence="2" key="2">
    <citation type="journal article" date="2021" name="PeerJ">
        <title>Extensive microbial diversity within the chicken gut microbiome revealed by metagenomics and culture.</title>
        <authorList>
            <person name="Gilroy R."/>
            <person name="Ravi A."/>
            <person name="Getino M."/>
            <person name="Pursley I."/>
            <person name="Horton D.L."/>
            <person name="Alikhan N.F."/>
            <person name="Baker D."/>
            <person name="Gharbi K."/>
            <person name="Hall N."/>
            <person name="Watson M."/>
            <person name="Adriaenssens E.M."/>
            <person name="Foster-Nyarko E."/>
            <person name="Jarju S."/>
            <person name="Secka A."/>
            <person name="Antonio M."/>
            <person name="Oren A."/>
            <person name="Chaudhuri R.R."/>
            <person name="La Ragione R."/>
            <person name="Hildebrand F."/>
            <person name="Pallen M.J."/>
        </authorList>
    </citation>
    <scope>NUCLEOTIDE SEQUENCE</scope>
    <source>
        <strain evidence="2">17073</strain>
    </source>
</reference>
<dbReference type="CDD" id="cd00085">
    <property type="entry name" value="HNHc"/>
    <property type="match status" value="1"/>
</dbReference>
<comment type="caution">
    <text evidence="2">The sequence shown here is derived from an EMBL/GenBank/DDBJ whole genome shotgun (WGS) entry which is preliminary data.</text>
</comment>
<sequence length="372" mass="42901">MDIKLKKVTVGELTEGYIDNNEGGVRGYGGKLDIRPPYQREFIYDNRKRDAVIETVMQGFPLNVMYWAVRNNDAEVPFEVIDGQQRTISLCQYVHGNFSVYFRSFGNLLPSEKRQILDYELTVYVCDGDDREKLKWFETINIAGEELTPQELRNAVYAGPFVSDAKRYFSRNNGPAYAIAKNLMSGSAIRQEYFQTALKWIAASQTTPQLPMTIEGYMSKHQHDPNASQLWQYFSAVATWATDTFPCERPKIMKGVNWGKLYDDFHDKILDKEALEKEISRLIIDDEVQNKKGIYPYVLTRDEHCLNLRTFPDGMKLAAYERQNGICTLCGKHFKLDEMEADHITPWRDGGLTIAENCQMLCRECNRRKGAK</sequence>
<dbReference type="Pfam" id="PF03235">
    <property type="entry name" value="GmrSD_N"/>
    <property type="match status" value="1"/>
</dbReference>
<dbReference type="InterPro" id="IPR004919">
    <property type="entry name" value="GmrSD_N"/>
</dbReference>
<dbReference type="Pfam" id="PF01844">
    <property type="entry name" value="HNH"/>
    <property type="match status" value="1"/>
</dbReference>
<evidence type="ECO:0000313" key="2">
    <source>
        <dbReference type="EMBL" id="HIU39132.1"/>
    </source>
</evidence>
<gene>
    <name evidence="2" type="ORF">IAD18_05650</name>
</gene>
<name>A0A9D1LHS2_9BACT</name>
<dbReference type="GO" id="GO:0008270">
    <property type="term" value="F:zinc ion binding"/>
    <property type="evidence" value="ECO:0007669"/>
    <property type="project" value="InterPro"/>
</dbReference>
<dbReference type="PANTHER" id="PTHR39639:SF1">
    <property type="entry name" value="DUF262 DOMAIN-CONTAINING PROTEIN"/>
    <property type="match status" value="1"/>
</dbReference>
<dbReference type="SMART" id="SM00507">
    <property type="entry name" value="HNHc"/>
    <property type="match status" value="1"/>
</dbReference>
<dbReference type="GO" id="GO:0004519">
    <property type="term" value="F:endonuclease activity"/>
    <property type="evidence" value="ECO:0007669"/>
    <property type="project" value="InterPro"/>
</dbReference>
<dbReference type="AlphaFoldDB" id="A0A9D1LHS2"/>
<dbReference type="Gene3D" id="1.10.30.50">
    <property type="match status" value="1"/>
</dbReference>